<evidence type="ECO:0000259" key="1">
    <source>
        <dbReference type="Pfam" id="PF04917"/>
    </source>
</evidence>
<proteinExistence type="predicted"/>
<evidence type="ECO:0000313" key="2">
    <source>
        <dbReference type="EMBL" id="HAG2284255.1"/>
    </source>
</evidence>
<gene>
    <name evidence="2" type="primary">pilV</name>
    <name evidence="2" type="ORF">G8W61_004630</name>
</gene>
<reference evidence="2" key="2">
    <citation type="submission" date="2020-02" db="EMBL/GenBank/DDBJ databases">
        <authorList>
            <consortium name="NCBI Pathogen Detection Project"/>
        </authorList>
    </citation>
    <scope>NUCLEOTIDE SEQUENCE</scope>
    <source>
        <strain evidence="2">MA.CK_94/00001630</strain>
    </source>
</reference>
<dbReference type="InterPro" id="IPR007001">
    <property type="entry name" value="Shufflon_N"/>
</dbReference>
<comment type="caution">
    <text evidence="2">The sequence shown here is derived from an EMBL/GenBank/DDBJ whole genome shotgun (WGS) entry which is preliminary data.</text>
</comment>
<reference evidence="2" key="1">
    <citation type="journal article" date="2018" name="Genome Biol.">
        <title>SKESA: strategic k-mer extension for scrupulous assemblies.</title>
        <authorList>
            <person name="Souvorov A."/>
            <person name="Agarwala R."/>
            <person name="Lipman D.J."/>
        </authorList>
    </citation>
    <scope>NUCLEOTIDE SEQUENCE</scope>
    <source>
        <strain evidence="2">MA.CK_94/00001630</strain>
    </source>
</reference>
<sequence length="416" mass="44116">MKKVNRGNAQLISLVLVLGLAMLAAPRGIEMIAQQQSQRIWEVTANQFNAVQLAARQYISDHIDTLATQVKPGHPVYVSVNTLKSTGHLPAGFGANDHNQNYLIAVVSNPKTTGKLLAFVMTTGGQPWDFGALRYISSNISGMGGYVWPDNQATGAGGGWKMRLTDYGLSSRQGSLVTFIPSDQLGTSGQGNDRLYRYAVNGHPDFNRMHTAIDMNGNNLNSAGDVNGQRATMNGDIKSTNGWIVTQGSKGWLNESHGGGFYMSDNDWVRSLNNKGIYTGGQLKGGSVRSDSDLSAGGILKLDQVNVAGTWCPQNGAISHDSSGGILSCQSGRWKSNNTADTRVVWGNSACFPSDAPSVAVCPARTQVTGCGYALVGFWGGTNAPDSFSPVADGTACTLNVGKAPQACFKVWAACR</sequence>
<feature type="domain" description="Bacterial shufflon protein N-terminal" evidence="1">
    <location>
        <begin position="230"/>
        <end position="332"/>
    </location>
</feature>
<dbReference type="Pfam" id="PF04917">
    <property type="entry name" value="Shufflon_N"/>
    <property type="match status" value="1"/>
</dbReference>
<dbReference type="EMBL" id="DAAXRP010000020">
    <property type="protein sequence ID" value="HAG2284255.1"/>
    <property type="molecule type" value="Genomic_DNA"/>
</dbReference>
<accession>A0A759YK63</accession>
<protein>
    <submittedName>
        <fullName evidence="2">Shufflon system plasmid conjugative transfer pilus tip adhesin PilV</fullName>
    </submittedName>
</protein>
<dbReference type="AlphaFoldDB" id="A0A759YK63"/>
<name>A0A759YK63_SALER</name>
<organism evidence="2">
    <name type="scientific">Salmonella enterica</name>
    <name type="common">Salmonella choleraesuis</name>
    <dbReference type="NCBI Taxonomy" id="28901"/>
    <lineage>
        <taxon>Bacteria</taxon>
        <taxon>Pseudomonadati</taxon>
        <taxon>Pseudomonadota</taxon>
        <taxon>Gammaproteobacteria</taxon>
        <taxon>Enterobacterales</taxon>
        <taxon>Enterobacteriaceae</taxon>
        <taxon>Salmonella</taxon>
    </lineage>
</organism>